<dbReference type="PANTHER" id="PTHR43343">
    <property type="entry name" value="PEPTIDASE S12"/>
    <property type="match status" value="1"/>
</dbReference>
<organism evidence="6 7">
    <name type="scientific">Herbiconiux daphne</name>
    <dbReference type="NCBI Taxonomy" id="2970914"/>
    <lineage>
        <taxon>Bacteria</taxon>
        <taxon>Bacillati</taxon>
        <taxon>Actinomycetota</taxon>
        <taxon>Actinomycetes</taxon>
        <taxon>Micrococcales</taxon>
        <taxon>Microbacteriaceae</taxon>
        <taxon>Herbiconiux</taxon>
    </lineage>
</organism>
<dbReference type="PROSITE" id="PS50106">
    <property type="entry name" value="PDZ"/>
    <property type="match status" value="1"/>
</dbReference>
<dbReference type="Gene3D" id="2.30.42.10">
    <property type="match status" value="1"/>
</dbReference>
<dbReference type="InterPro" id="IPR043504">
    <property type="entry name" value="Peptidase_S1_PA_chymotrypsin"/>
</dbReference>
<dbReference type="InterPro" id="IPR001478">
    <property type="entry name" value="PDZ"/>
</dbReference>
<dbReference type="InterPro" id="IPR036034">
    <property type="entry name" value="PDZ_sf"/>
</dbReference>
<evidence type="ECO:0000313" key="7">
    <source>
        <dbReference type="Proteomes" id="UP001165586"/>
    </source>
</evidence>
<dbReference type="InterPro" id="IPR041489">
    <property type="entry name" value="PDZ_6"/>
</dbReference>
<sequence length="509" mass="52256">MSTRSAALAAPVLLLGAAFALSGCSFSLPGISPAGGDTSAAVDFDGVQSATVQIESVGTFVSPEEGGYEAAGRGSGFVISPDGLVVTNNHVVAGAGTLKVWLGGDTSTTLNAKVLGSSECMDLAVIQLQQGDYPYFDWREGEIETATDVYAAGYPLGDPTFTETRGIVSKASTAGETPWASIDSVIEHDARIRPGNSGGPLVDTSGHVVGVNYAGNDLYDTNLAIHRDQVLAVLDDLQQGVDHDSIGVNAEAITDDEGNGLGVWASSVVAGSAADQAGIQPGDLITRMAGVTLATDGTMADYCDVLRTQGSDAAIDVEVFRPSEGVYYDGQVNGTPLAAVQQIAQGGSTADGDYTTITDDNGIIQVEVPSTWSDVDGAPFTDETGAAWAGIIASPDVASFTSSWDTPGVSIAASHDAVPTSTVDGLLQPSIDFLNTQGCTAQGVEEYADGYHTGRYEIFDNCGGVGAKYVTLAAVADDGSYVITVNVQANTDDDLAAIDRIVGSFIAEF</sequence>
<dbReference type="GO" id="GO:0008233">
    <property type="term" value="F:peptidase activity"/>
    <property type="evidence" value="ECO:0007669"/>
    <property type="project" value="UniProtKB-KW"/>
</dbReference>
<evidence type="ECO:0000256" key="3">
    <source>
        <dbReference type="ARBA" id="ARBA00022801"/>
    </source>
</evidence>
<dbReference type="GO" id="GO:0006508">
    <property type="term" value="P:proteolysis"/>
    <property type="evidence" value="ECO:0007669"/>
    <property type="project" value="UniProtKB-KW"/>
</dbReference>
<feature type="domain" description="PDZ" evidence="5">
    <location>
        <begin position="231"/>
        <end position="321"/>
    </location>
</feature>
<keyword evidence="7" id="KW-1185">Reference proteome</keyword>
<dbReference type="Pfam" id="PF17820">
    <property type="entry name" value="PDZ_6"/>
    <property type="match status" value="1"/>
</dbReference>
<dbReference type="InterPro" id="IPR001940">
    <property type="entry name" value="Peptidase_S1C"/>
</dbReference>
<name>A0ABT2H440_9MICO</name>
<dbReference type="PRINTS" id="PR00834">
    <property type="entry name" value="PROTEASES2C"/>
</dbReference>
<gene>
    <name evidence="6" type="ORF">N1032_13230</name>
</gene>
<reference evidence="6" key="1">
    <citation type="submission" date="2022-08" db="EMBL/GenBank/DDBJ databases">
        <authorList>
            <person name="Deng Y."/>
            <person name="Han X.-F."/>
            <person name="Zhang Y.-Q."/>
        </authorList>
    </citation>
    <scope>NUCLEOTIDE SEQUENCE</scope>
    <source>
        <strain evidence="6">CPCC 203386</strain>
    </source>
</reference>
<dbReference type="Proteomes" id="UP001165586">
    <property type="component" value="Unassembled WGS sequence"/>
</dbReference>
<evidence type="ECO:0000256" key="2">
    <source>
        <dbReference type="ARBA" id="ARBA00022670"/>
    </source>
</evidence>
<dbReference type="EMBL" id="JANLCJ010000004">
    <property type="protein sequence ID" value="MCS5734700.1"/>
    <property type="molecule type" value="Genomic_DNA"/>
</dbReference>
<dbReference type="SMART" id="SM00228">
    <property type="entry name" value="PDZ"/>
    <property type="match status" value="1"/>
</dbReference>
<evidence type="ECO:0000259" key="5">
    <source>
        <dbReference type="PROSITE" id="PS50106"/>
    </source>
</evidence>
<keyword evidence="4" id="KW-0732">Signal</keyword>
<keyword evidence="2 6" id="KW-0645">Protease</keyword>
<dbReference type="Gene3D" id="2.40.10.10">
    <property type="entry name" value="Trypsin-like serine proteases"/>
    <property type="match status" value="2"/>
</dbReference>
<dbReference type="SUPFAM" id="SSF50494">
    <property type="entry name" value="Trypsin-like serine proteases"/>
    <property type="match status" value="1"/>
</dbReference>
<proteinExistence type="inferred from homology"/>
<dbReference type="PROSITE" id="PS51257">
    <property type="entry name" value="PROKAR_LIPOPROTEIN"/>
    <property type="match status" value="1"/>
</dbReference>
<feature type="signal peptide" evidence="4">
    <location>
        <begin position="1"/>
        <end position="20"/>
    </location>
</feature>
<accession>A0ABT2H440</accession>
<dbReference type="PANTHER" id="PTHR43343:SF3">
    <property type="entry name" value="PROTEASE DO-LIKE 8, CHLOROPLASTIC"/>
    <property type="match status" value="1"/>
</dbReference>
<protein>
    <submittedName>
        <fullName evidence="6">S1C family serine protease</fullName>
    </submittedName>
</protein>
<dbReference type="InterPro" id="IPR009003">
    <property type="entry name" value="Peptidase_S1_PA"/>
</dbReference>
<dbReference type="SUPFAM" id="SSF50156">
    <property type="entry name" value="PDZ domain-like"/>
    <property type="match status" value="1"/>
</dbReference>
<evidence type="ECO:0000313" key="6">
    <source>
        <dbReference type="EMBL" id="MCS5734700.1"/>
    </source>
</evidence>
<dbReference type="RefSeq" id="WP_259539565.1">
    <property type="nucleotide sequence ID" value="NZ_JANLCJ010000004.1"/>
</dbReference>
<dbReference type="Pfam" id="PF13365">
    <property type="entry name" value="Trypsin_2"/>
    <property type="match status" value="1"/>
</dbReference>
<keyword evidence="3" id="KW-0378">Hydrolase</keyword>
<comment type="caution">
    <text evidence="6">The sequence shown here is derived from an EMBL/GenBank/DDBJ whole genome shotgun (WGS) entry which is preliminary data.</text>
</comment>
<dbReference type="InterPro" id="IPR051201">
    <property type="entry name" value="Chloro_Bact_Ser_Proteases"/>
</dbReference>
<comment type="similarity">
    <text evidence="1">Belongs to the peptidase S1C family.</text>
</comment>
<feature type="chain" id="PRO_5045248902" evidence="4">
    <location>
        <begin position="21"/>
        <end position="509"/>
    </location>
</feature>
<evidence type="ECO:0000256" key="4">
    <source>
        <dbReference type="SAM" id="SignalP"/>
    </source>
</evidence>
<evidence type="ECO:0000256" key="1">
    <source>
        <dbReference type="ARBA" id="ARBA00010541"/>
    </source>
</evidence>